<keyword evidence="2" id="KW-1185">Reference proteome</keyword>
<proteinExistence type="predicted"/>
<dbReference type="EMBL" id="JBHLZU010000006">
    <property type="protein sequence ID" value="MFB9903947.1"/>
    <property type="molecule type" value="Genomic_DNA"/>
</dbReference>
<evidence type="ECO:0008006" key="3">
    <source>
        <dbReference type="Google" id="ProtNLM"/>
    </source>
</evidence>
<organism evidence="1 2">
    <name type="scientific">Allokutzneria oryzae</name>
    <dbReference type="NCBI Taxonomy" id="1378989"/>
    <lineage>
        <taxon>Bacteria</taxon>
        <taxon>Bacillati</taxon>
        <taxon>Actinomycetota</taxon>
        <taxon>Actinomycetes</taxon>
        <taxon>Pseudonocardiales</taxon>
        <taxon>Pseudonocardiaceae</taxon>
        <taxon>Allokutzneria</taxon>
    </lineage>
</organism>
<dbReference type="Proteomes" id="UP001589693">
    <property type="component" value="Unassembled WGS sequence"/>
</dbReference>
<gene>
    <name evidence="1" type="ORF">ACFFQA_08350</name>
</gene>
<dbReference type="SUPFAM" id="SSF56112">
    <property type="entry name" value="Protein kinase-like (PK-like)"/>
    <property type="match status" value="1"/>
</dbReference>
<dbReference type="Gene3D" id="3.30.200.20">
    <property type="entry name" value="Phosphorylase Kinase, domain 1"/>
    <property type="match status" value="1"/>
</dbReference>
<sequence>MESVLRAASALLGTTVSAPADLGGSARSTVLRCATGDGGSVIVKAYKEEPEALRCFTAEAAGLALGAGSGPRLLAVDTAFPLLVMEDLGTAPTLADVLLGDSADAARAALLAWAGAYGRLAAETIGREDELAALRSRHDRGNQRWEADPWPAEAVAGLPEALGVIAPDGLEAETASILRLPDYPVYSPGDICPDNNLLFGDRVRLLDFEGANYHSVFIDAVYTRMPFSSCWCVFRLPREVQAEVESAYRAEVAKGHPELLDDDVWREGMRLGMVAWTLDATSALVRRVLTEDRMLHRTRRPVPTIRQLLRYRWESLLPEVPDMPATAELMRRLLAATEKWDVPSMPSYPAFGG</sequence>
<dbReference type="RefSeq" id="WP_377851106.1">
    <property type="nucleotide sequence ID" value="NZ_JBHLZU010000006.1"/>
</dbReference>
<comment type="caution">
    <text evidence="1">The sequence shown here is derived from an EMBL/GenBank/DDBJ whole genome shotgun (WGS) entry which is preliminary data.</text>
</comment>
<reference evidence="1 2" key="1">
    <citation type="submission" date="2024-09" db="EMBL/GenBank/DDBJ databases">
        <authorList>
            <person name="Sun Q."/>
            <person name="Mori K."/>
        </authorList>
    </citation>
    <scope>NUCLEOTIDE SEQUENCE [LARGE SCALE GENOMIC DNA]</scope>
    <source>
        <strain evidence="1 2">TBRC 7907</strain>
    </source>
</reference>
<dbReference type="InterPro" id="IPR011009">
    <property type="entry name" value="Kinase-like_dom_sf"/>
</dbReference>
<name>A0ABV5ZSU6_9PSEU</name>
<accession>A0ABV5ZSU6</accession>
<protein>
    <recommendedName>
        <fullName evidence="3">Aminoglycoside phosphotransferase domain-containing protein</fullName>
    </recommendedName>
</protein>
<evidence type="ECO:0000313" key="1">
    <source>
        <dbReference type="EMBL" id="MFB9903947.1"/>
    </source>
</evidence>
<evidence type="ECO:0000313" key="2">
    <source>
        <dbReference type="Proteomes" id="UP001589693"/>
    </source>
</evidence>